<dbReference type="SUPFAM" id="SSF52172">
    <property type="entry name" value="CheY-like"/>
    <property type="match status" value="1"/>
</dbReference>
<dbReference type="GO" id="GO:0003677">
    <property type="term" value="F:DNA binding"/>
    <property type="evidence" value="ECO:0007669"/>
    <property type="project" value="UniProtKB-KW"/>
</dbReference>
<dbReference type="SMART" id="SM00448">
    <property type="entry name" value="REC"/>
    <property type="match status" value="1"/>
</dbReference>
<dbReference type="InterPro" id="IPR058245">
    <property type="entry name" value="NreC/VraR/RcsB-like_REC"/>
</dbReference>
<dbReference type="AlphaFoldDB" id="A0A852VWD0"/>
<dbReference type="PROSITE" id="PS50043">
    <property type="entry name" value="HTH_LUXR_2"/>
    <property type="match status" value="1"/>
</dbReference>
<organism evidence="6 7">
    <name type="scientific">Pseudonocardia alni</name>
    <name type="common">Amycolata alni</name>
    <dbReference type="NCBI Taxonomy" id="33907"/>
    <lineage>
        <taxon>Bacteria</taxon>
        <taxon>Bacillati</taxon>
        <taxon>Actinomycetota</taxon>
        <taxon>Actinomycetes</taxon>
        <taxon>Pseudonocardiales</taxon>
        <taxon>Pseudonocardiaceae</taxon>
        <taxon>Pseudonocardia</taxon>
    </lineage>
</organism>
<evidence type="ECO:0000259" key="4">
    <source>
        <dbReference type="PROSITE" id="PS50043"/>
    </source>
</evidence>
<dbReference type="SUPFAM" id="SSF46894">
    <property type="entry name" value="C-terminal effector domain of the bipartite response regulators"/>
    <property type="match status" value="1"/>
</dbReference>
<dbReference type="PANTHER" id="PTHR43214:SF37">
    <property type="entry name" value="TRANSCRIPTIONAL REGULATORY PROTEIN YDFI"/>
    <property type="match status" value="1"/>
</dbReference>
<name>A0A852VWD0_PSEA5</name>
<accession>A0A852VWD0</accession>
<keyword evidence="2 6" id="KW-0238">DNA-binding</keyword>
<keyword evidence="7" id="KW-1185">Reference proteome</keyword>
<dbReference type="InterPro" id="IPR011006">
    <property type="entry name" value="CheY-like_superfamily"/>
</dbReference>
<dbReference type="Pfam" id="PF00072">
    <property type="entry name" value="Response_reg"/>
    <property type="match status" value="1"/>
</dbReference>
<dbReference type="RefSeq" id="WP_379652648.1">
    <property type="nucleotide sequence ID" value="NZ_JBHUGB010000008.1"/>
</dbReference>
<dbReference type="CDD" id="cd06170">
    <property type="entry name" value="LuxR_C_like"/>
    <property type="match status" value="1"/>
</dbReference>
<feature type="domain" description="HTH luxR-type" evidence="4">
    <location>
        <begin position="144"/>
        <end position="209"/>
    </location>
</feature>
<gene>
    <name evidence="6" type="ORF">HDA37_001418</name>
</gene>
<dbReference type="InterPro" id="IPR001789">
    <property type="entry name" value="Sig_transdc_resp-reg_receiver"/>
</dbReference>
<dbReference type="InterPro" id="IPR000792">
    <property type="entry name" value="Tscrpt_reg_LuxR_C"/>
</dbReference>
<dbReference type="GO" id="GO:0006355">
    <property type="term" value="P:regulation of DNA-templated transcription"/>
    <property type="evidence" value="ECO:0007669"/>
    <property type="project" value="InterPro"/>
</dbReference>
<dbReference type="InterPro" id="IPR039420">
    <property type="entry name" value="WalR-like"/>
</dbReference>
<comment type="caution">
    <text evidence="6">The sequence shown here is derived from an EMBL/GenBank/DDBJ whole genome shotgun (WGS) entry which is preliminary data.</text>
</comment>
<dbReference type="GO" id="GO:0000160">
    <property type="term" value="P:phosphorelay signal transduction system"/>
    <property type="evidence" value="ECO:0007669"/>
    <property type="project" value="InterPro"/>
</dbReference>
<dbReference type="SMART" id="SM00421">
    <property type="entry name" value="HTH_LUXR"/>
    <property type="match status" value="1"/>
</dbReference>
<feature type="domain" description="Response regulatory" evidence="5">
    <location>
        <begin position="2"/>
        <end position="123"/>
    </location>
</feature>
<dbReference type="CDD" id="cd17535">
    <property type="entry name" value="REC_NarL-like"/>
    <property type="match status" value="1"/>
</dbReference>
<evidence type="ECO:0000313" key="7">
    <source>
        <dbReference type="Proteomes" id="UP000549695"/>
    </source>
</evidence>
<feature type="modified residue" description="4-aspartylphosphate" evidence="3">
    <location>
        <position position="58"/>
    </location>
</feature>
<dbReference type="InterPro" id="IPR016032">
    <property type="entry name" value="Sig_transdc_resp-reg_C-effctor"/>
</dbReference>
<proteinExistence type="predicted"/>
<evidence type="ECO:0000313" key="6">
    <source>
        <dbReference type="EMBL" id="NYG01133.1"/>
    </source>
</evidence>
<dbReference type="Gene3D" id="3.40.50.2300">
    <property type="match status" value="1"/>
</dbReference>
<sequence>MTVLVADDHAVVRRGVRAYLESLDDVEIVGEAGDGQEVLDRLGAMSVHRALPDVVLIDLVMPRLDGATTTALIVERFPGVRVVVLTGFGERERVHGALGSGASGYLLKDAGPGEVAAAVRAAARGEVFLDPRVARQLTREMVSPASGLGALTLRERDVLMLVAQGRSNQEIADQLLISERTARKHVGNVLRKLQLSSRTQAALVAVREGLVPPQGRPVGDDG</sequence>
<dbReference type="PROSITE" id="PS50110">
    <property type="entry name" value="RESPONSE_REGULATORY"/>
    <property type="match status" value="1"/>
</dbReference>
<keyword evidence="1 3" id="KW-0597">Phosphoprotein</keyword>
<dbReference type="PRINTS" id="PR00038">
    <property type="entry name" value="HTHLUXR"/>
</dbReference>
<protein>
    <submittedName>
        <fullName evidence="6">DNA-binding NarL/FixJ family response regulator</fullName>
    </submittedName>
</protein>
<evidence type="ECO:0000256" key="1">
    <source>
        <dbReference type="ARBA" id="ARBA00022553"/>
    </source>
</evidence>
<evidence type="ECO:0000259" key="5">
    <source>
        <dbReference type="PROSITE" id="PS50110"/>
    </source>
</evidence>
<dbReference type="PANTHER" id="PTHR43214">
    <property type="entry name" value="TWO-COMPONENT RESPONSE REGULATOR"/>
    <property type="match status" value="1"/>
</dbReference>
<dbReference type="Proteomes" id="UP000549695">
    <property type="component" value="Unassembled WGS sequence"/>
</dbReference>
<evidence type="ECO:0000256" key="2">
    <source>
        <dbReference type="ARBA" id="ARBA00023125"/>
    </source>
</evidence>
<dbReference type="EMBL" id="JACCCZ010000001">
    <property type="protein sequence ID" value="NYG01133.1"/>
    <property type="molecule type" value="Genomic_DNA"/>
</dbReference>
<reference evidence="6 7" key="1">
    <citation type="submission" date="2020-07" db="EMBL/GenBank/DDBJ databases">
        <title>Sequencing the genomes of 1000 actinobacteria strains.</title>
        <authorList>
            <person name="Klenk H.-P."/>
        </authorList>
    </citation>
    <scope>NUCLEOTIDE SEQUENCE [LARGE SCALE GENOMIC DNA]</scope>
    <source>
        <strain evidence="6 7">DSM 44749</strain>
    </source>
</reference>
<evidence type="ECO:0000256" key="3">
    <source>
        <dbReference type="PROSITE-ProRule" id="PRU00169"/>
    </source>
</evidence>
<dbReference type="Pfam" id="PF00196">
    <property type="entry name" value="GerE"/>
    <property type="match status" value="1"/>
</dbReference>